<dbReference type="GO" id="GO:0016491">
    <property type="term" value="F:oxidoreductase activity"/>
    <property type="evidence" value="ECO:0007669"/>
    <property type="project" value="UniProtKB-UniRule"/>
</dbReference>
<feature type="domain" description="Nitroreductase" evidence="6">
    <location>
        <begin position="9"/>
        <end position="163"/>
    </location>
</feature>
<evidence type="ECO:0000256" key="4">
    <source>
        <dbReference type="ARBA" id="ARBA00023002"/>
    </source>
</evidence>
<dbReference type="EMBL" id="ASWO01000004">
    <property type="protein sequence ID" value="EOT84222.1"/>
    <property type="molecule type" value="Genomic_DNA"/>
</dbReference>
<dbReference type="InterPro" id="IPR016446">
    <property type="entry name" value="Flavin_OxRdtase_Frp"/>
</dbReference>
<dbReference type="NCBIfam" id="NF008033">
    <property type="entry name" value="PRK10765.1"/>
    <property type="match status" value="1"/>
</dbReference>
<keyword evidence="2 5" id="KW-0285">Flavoprotein</keyword>
<proteinExistence type="inferred from homology"/>
<evidence type="ECO:0000256" key="3">
    <source>
        <dbReference type="ARBA" id="ARBA00022643"/>
    </source>
</evidence>
<comment type="caution">
    <text evidence="7">The sequence shown here is derived from an EMBL/GenBank/DDBJ whole genome shotgun (WGS) entry which is preliminary data.</text>
</comment>
<dbReference type="PANTHER" id="PTHR43425">
    <property type="entry name" value="OXYGEN-INSENSITIVE NADPH NITROREDUCTASE"/>
    <property type="match status" value="1"/>
</dbReference>
<keyword evidence="3 5" id="KW-0288">FMN</keyword>
<dbReference type="Gene3D" id="3.40.109.10">
    <property type="entry name" value="NADH Oxidase"/>
    <property type="match status" value="1"/>
</dbReference>
<accession>S0NRX1</accession>
<dbReference type="CDD" id="cd02146">
    <property type="entry name" value="NfsA-like"/>
    <property type="match status" value="1"/>
</dbReference>
<evidence type="ECO:0000313" key="7">
    <source>
        <dbReference type="EMBL" id="EOT84222.1"/>
    </source>
</evidence>
<dbReference type="InterPro" id="IPR000415">
    <property type="entry name" value="Nitroreductase-like"/>
</dbReference>
<keyword evidence="8" id="KW-1185">Reference proteome</keyword>
<sequence length="246" mass="27248">MNETIQNLKAHVSVRAFEDTPLSDELKDALIQAAQSGSTSNFVQAFSILEITDPTLRKQLAEITNSAAYVEKTGTFYVFVADLYRHAMLLKNNGQSIEGASNTEALLVAVVDATIAAQNMAVAAESLDLGICYIGGIRNDIPKVAELLALPDHTLPLFGMTIGVPVHKNETKPRMPRSNQVAENHYPKEVFTDFSQYDAQLTTYYQERSSNAQQADFSTKMAEFFSVTRRQEIAEFLKAQGFELDK</sequence>
<dbReference type="PANTHER" id="PTHR43425:SF3">
    <property type="entry name" value="NADPH-DEPENDENT OXIDOREDUCTASE"/>
    <property type="match status" value="1"/>
</dbReference>
<gene>
    <name evidence="7" type="ORF">I573_01123</name>
</gene>
<dbReference type="SUPFAM" id="SSF55469">
    <property type="entry name" value="FMN-dependent nitroreductase-like"/>
    <property type="match status" value="1"/>
</dbReference>
<organism evidence="7 8">
    <name type="scientific">Enterococcus sulfureus ATCC 49903</name>
    <dbReference type="NCBI Taxonomy" id="1140003"/>
    <lineage>
        <taxon>Bacteria</taxon>
        <taxon>Bacillati</taxon>
        <taxon>Bacillota</taxon>
        <taxon>Bacilli</taxon>
        <taxon>Lactobacillales</taxon>
        <taxon>Enterococcaceae</taxon>
        <taxon>Enterococcus</taxon>
    </lineage>
</organism>
<evidence type="ECO:0000256" key="2">
    <source>
        <dbReference type="ARBA" id="ARBA00022630"/>
    </source>
</evidence>
<keyword evidence="5" id="KW-0521">NADP</keyword>
<name>S0NRX1_9ENTE</name>
<dbReference type="AlphaFoldDB" id="S0NRX1"/>
<dbReference type="RefSeq" id="WP_016186635.1">
    <property type="nucleotide sequence ID" value="NZ_ASWO01000004.1"/>
</dbReference>
<comment type="similarity">
    <text evidence="1 5">Belongs to the flavin oxidoreductase frp family.</text>
</comment>
<dbReference type="PIRSF" id="PIRSF005426">
    <property type="entry name" value="Frp"/>
    <property type="match status" value="1"/>
</dbReference>
<dbReference type="eggNOG" id="COG0778">
    <property type="taxonomic scope" value="Bacteria"/>
</dbReference>
<protein>
    <recommendedName>
        <fullName evidence="6">Nitroreductase domain-containing protein</fullName>
    </recommendedName>
</protein>
<dbReference type="STRING" id="1140003.OMY_02219"/>
<dbReference type="InterPro" id="IPR029479">
    <property type="entry name" value="Nitroreductase"/>
</dbReference>
<dbReference type="Proteomes" id="UP000015961">
    <property type="component" value="Unassembled WGS sequence"/>
</dbReference>
<keyword evidence="4 5" id="KW-0560">Oxidoreductase</keyword>
<dbReference type="PATRIC" id="fig|1140003.3.peg.2131"/>
<reference evidence="7 8" key="1">
    <citation type="submission" date="2013-03" db="EMBL/GenBank/DDBJ databases">
        <title>The Genome Sequence of Enterococcus sulfureus ATCC_49903 (PacBio/Illumina hybrid assembly).</title>
        <authorList>
            <consortium name="The Broad Institute Genomics Platform"/>
            <consortium name="The Broad Institute Genome Sequencing Center for Infectious Disease"/>
            <person name="Earl A."/>
            <person name="Russ C."/>
            <person name="Gilmore M."/>
            <person name="Surin D."/>
            <person name="Walker B."/>
            <person name="Young S."/>
            <person name="Zeng Q."/>
            <person name="Gargeya S."/>
            <person name="Fitzgerald M."/>
            <person name="Haas B."/>
            <person name="Abouelleil A."/>
            <person name="Allen A.W."/>
            <person name="Alvarado L."/>
            <person name="Arachchi H.M."/>
            <person name="Berlin A.M."/>
            <person name="Chapman S.B."/>
            <person name="Gainer-Dewar J."/>
            <person name="Goldberg J."/>
            <person name="Griggs A."/>
            <person name="Gujja S."/>
            <person name="Hansen M."/>
            <person name="Howarth C."/>
            <person name="Imamovic A."/>
            <person name="Ireland A."/>
            <person name="Larimer J."/>
            <person name="McCowan C."/>
            <person name="Murphy C."/>
            <person name="Pearson M."/>
            <person name="Poon T.W."/>
            <person name="Priest M."/>
            <person name="Roberts A."/>
            <person name="Saif S."/>
            <person name="Shea T."/>
            <person name="Sisk P."/>
            <person name="Sykes S."/>
            <person name="Wortman J."/>
            <person name="Nusbaum C."/>
            <person name="Birren B."/>
        </authorList>
    </citation>
    <scope>NUCLEOTIDE SEQUENCE [LARGE SCALE GENOMIC DNA]</scope>
    <source>
        <strain evidence="7 8">ATCC 49903</strain>
    </source>
</reference>
<evidence type="ECO:0000259" key="6">
    <source>
        <dbReference type="Pfam" id="PF00881"/>
    </source>
</evidence>
<evidence type="ECO:0000256" key="5">
    <source>
        <dbReference type="PIRNR" id="PIRNR005426"/>
    </source>
</evidence>
<dbReference type="OrthoDB" id="9775805at2"/>
<evidence type="ECO:0000313" key="8">
    <source>
        <dbReference type="Proteomes" id="UP000015961"/>
    </source>
</evidence>
<evidence type="ECO:0000256" key="1">
    <source>
        <dbReference type="ARBA" id="ARBA00008366"/>
    </source>
</evidence>
<dbReference type="Pfam" id="PF00881">
    <property type="entry name" value="Nitroreductase"/>
    <property type="match status" value="1"/>
</dbReference>